<protein>
    <submittedName>
        <fullName evidence="1">Uncharacterized protein</fullName>
    </submittedName>
</protein>
<comment type="caution">
    <text evidence="1">The sequence shown here is derived from an EMBL/GenBank/DDBJ whole genome shotgun (WGS) entry which is preliminary data.</text>
</comment>
<reference evidence="1 2" key="1">
    <citation type="journal article" date="2018" name="Nat. Biotechnol.">
        <title>A standardized bacterial taxonomy based on genome phylogeny substantially revises the tree of life.</title>
        <authorList>
            <person name="Parks D.H."/>
            <person name="Chuvochina M."/>
            <person name="Waite D.W."/>
            <person name="Rinke C."/>
            <person name="Skarshewski A."/>
            <person name="Chaumeil P.A."/>
            <person name="Hugenholtz P."/>
        </authorList>
    </citation>
    <scope>NUCLEOTIDE SEQUENCE [LARGE SCALE GENOMIC DNA]</scope>
    <source>
        <strain evidence="1">UBA9158</strain>
    </source>
</reference>
<evidence type="ECO:0000313" key="2">
    <source>
        <dbReference type="Proteomes" id="UP000259273"/>
    </source>
</evidence>
<name>A0A3C1KTL2_9GAMM</name>
<dbReference type="EMBL" id="DMND01000245">
    <property type="protein sequence ID" value="HAN29644.1"/>
    <property type="molecule type" value="Genomic_DNA"/>
</dbReference>
<proteinExistence type="predicted"/>
<dbReference type="AlphaFoldDB" id="A0A3C1KTL2"/>
<organism evidence="1 2">
    <name type="scientific">Haliea salexigens</name>
    <dbReference type="NCBI Taxonomy" id="287487"/>
    <lineage>
        <taxon>Bacteria</taxon>
        <taxon>Pseudomonadati</taxon>
        <taxon>Pseudomonadota</taxon>
        <taxon>Gammaproteobacteria</taxon>
        <taxon>Cellvibrionales</taxon>
        <taxon>Halieaceae</taxon>
        <taxon>Haliea</taxon>
    </lineage>
</organism>
<accession>A0A3C1KTL2</accession>
<sequence>MLDVAGDVLRQGEVVGGFLPPGRRGDCQFKGADRVAVVTCLYQGVATVIEAGGVGNAREELCGLLVLPGVIGRSGFPGRIFEMFEGARPVALVHGQLALLVAG</sequence>
<dbReference type="Proteomes" id="UP000259273">
    <property type="component" value="Unassembled WGS sequence"/>
</dbReference>
<evidence type="ECO:0000313" key="1">
    <source>
        <dbReference type="EMBL" id="HAN29644.1"/>
    </source>
</evidence>
<gene>
    <name evidence="1" type="ORF">DCP75_18340</name>
</gene>